<reference evidence="8" key="1">
    <citation type="thesis" date="2020" institute="Technische Universitat Dresden" country="Dresden, Germany">
        <title>The Agarolytic System of Microbulbifer elongatus PORT2, Isolated from Batu Karas, Pangandaran West Java Indonesia.</title>
        <authorList>
            <person name="Anggraeni S.R."/>
        </authorList>
    </citation>
    <scope>NUCLEOTIDE SEQUENCE</scope>
    <source>
        <strain evidence="8">PORT2</strain>
    </source>
</reference>
<evidence type="ECO:0000256" key="2">
    <source>
        <dbReference type="ARBA" id="ARBA00022552"/>
    </source>
</evidence>
<gene>
    <name evidence="8" type="ORF">HXX02_14245</name>
</gene>
<comment type="caution">
    <text evidence="8">The sequence shown here is derived from an EMBL/GenBank/DDBJ whole genome shotgun (WGS) entry which is preliminary data.</text>
</comment>
<dbReference type="EMBL" id="JACASI010000034">
    <property type="protein sequence ID" value="MCQ3830603.1"/>
    <property type="molecule type" value="Genomic_DNA"/>
</dbReference>
<keyword evidence="2" id="KW-0698">rRNA processing</keyword>
<proteinExistence type="predicted"/>
<evidence type="ECO:0000313" key="9">
    <source>
        <dbReference type="Proteomes" id="UP001205566"/>
    </source>
</evidence>
<dbReference type="RefSeq" id="WP_255875518.1">
    <property type="nucleotide sequence ID" value="NZ_JACASI010000034.1"/>
</dbReference>
<evidence type="ECO:0000259" key="6">
    <source>
        <dbReference type="Pfam" id="PF05175"/>
    </source>
</evidence>
<keyword evidence="9" id="KW-1185">Reference proteome</keyword>
<dbReference type="Pfam" id="PF08468">
    <property type="entry name" value="MTS_N"/>
    <property type="match status" value="1"/>
</dbReference>
<dbReference type="Proteomes" id="UP001205566">
    <property type="component" value="Unassembled WGS sequence"/>
</dbReference>
<dbReference type="InterPro" id="IPR029063">
    <property type="entry name" value="SAM-dependent_MTases_sf"/>
</dbReference>
<dbReference type="PANTHER" id="PTHR47816:SF4">
    <property type="entry name" value="RIBOSOMAL RNA SMALL SUBUNIT METHYLTRANSFERASE C"/>
    <property type="match status" value="1"/>
</dbReference>
<evidence type="ECO:0000256" key="5">
    <source>
        <dbReference type="ARBA" id="ARBA00022691"/>
    </source>
</evidence>
<keyword evidence="4" id="KW-0808">Transferase</keyword>
<sequence length="339" mass="36452">MSTLLAQLLRESDASTLWIADENAKPLLTQDFSFAGTMLSNRWDLVQAAQLCGVTAVFSDFELTQAGNHFSQILYPVSKEKAAVHYVINSAPKVLQENGELLLLGSKNSGIKTYAQKTAQYLGTPKSLQKHGAEYLSRSRLAVGAPLGAPLDDSDYRSLRPVMALGDLYSKPGQFGWNKVDVGSALLAAHFADHLGPSPFTAVDLGCGYGYLSCQLAKIATQARILATDNNAAALIACEKNFMESNIPGEVVPGDAGSQIASGSADLVLCNPPFHQGFQVEGDLTGHFLSQAARILRPQGTALFVVNEFIPLGKKAETLFGKVEPLEKARGFCLYRLTR</sequence>
<dbReference type="InterPro" id="IPR007848">
    <property type="entry name" value="Small_mtfrase_dom"/>
</dbReference>
<organism evidence="8 9">
    <name type="scientific">Microbulbifer elongatus</name>
    <dbReference type="NCBI Taxonomy" id="86173"/>
    <lineage>
        <taxon>Bacteria</taxon>
        <taxon>Pseudomonadati</taxon>
        <taxon>Pseudomonadota</taxon>
        <taxon>Gammaproteobacteria</taxon>
        <taxon>Cellvibrionales</taxon>
        <taxon>Microbulbiferaceae</taxon>
        <taxon>Microbulbifer</taxon>
    </lineage>
</organism>
<name>A0ABT1P3A3_9GAMM</name>
<evidence type="ECO:0000259" key="7">
    <source>
        <dbReference type="Pfam" id="PF08468"/>
    </source>
</evidence>
<dbReference type="Pfam" id="PF05175">
    <property type="entry name" value="MTS"/>
    <property type="match status" value="1"/>
</dbReference>
<dbReference type="GO" id="GO:0008168">
    <property type="term" value="F:methyltransferase activity"/>
    <property type="evidence" value="ECO:0007669"/>
    <property type="project" value="UniProtKB-KW"/>
</dbReference>
<feature type="domain" description="Methyltransferase small N-terminal" evidence="7">
    <location>
        <begin position="37"/>
        <end position="124"/>
    </location>
</feature>
<dbReference type="Gene3D" id="3.40.50.150">
    <property type="entry name" value="Vaccinia Virus protein VP39"/>
    <property type="match status" value="2"/>
</dbReference>
<dbReference type="InterPro" id="IPR002052">
    <property type="entry name" value="DNA_methylase_N6_adenine_CS"/>
</dbReference>
<dbReference type="GO" id="GO:0032259">
    <property type="term" value="P:methylation"/>
    <property type="evidence" value="ECO:0007669"/>
    <property type="project" value="UniProtKB-KW"/>
</dbReference>
<keyword evidence="3 8" id="KW-0489">Methyltransferase</keyword>
<evidence type="ECO:0000256" key="4">
    <source>
        <dbReference type="ARBA" id="ARBA00022679"/>
    </source>
</evidence>
<feature type="domain" description="Methyltransferase small" evidence="6">
    <location>
        <begin position="168"/>
        <end position="335"/>
    </location>
</feature>
<keyword evidence="1" id="KW-0963">Cytoplasm</keyword>
<dbReference type="InterPro" id="IPR013675">
    <property type="entry name" value="Mtase_sm_N"/>
</dbReference>
<dbReference type="PROSITE" id="PS00092">
    <property type="entry name" value="N6_MTASE"/>
    <property type="match status" value="1"/>
</dbReference>
<dbReference type="CDD" id="cd02440">
    <property type="entry name" value="AdoMet_MTases"/>
    <property type="match status" value="1"/>
</dbReference>
<evidence type="ECO:0000313" key="8">
    <source>
        <dbReference type="EMBL" id="MCQ3830603.1"/>
    </source>
</evidence>
<dbReference type="PANTHER" id="PTHR47816">
    <property type="entry name" value="RIBOSOMAL RNA SMALL SUBUNIT METHYLTRANSFERASE C"/>
    <property type="match status" value="1"/>
</dbReference>
<accession>A0ABT1P3A3</accession>
<evidence type="ECO:0000256" key="1">
    <source>
        <dbReference type="ARBA" id="ARBA00022490"/>
    </source>
</evidence>
<dbReference type="SUPFAM" id="SSF53335">
    <property type="entry name" value="S-adenosyl-L-methionine-dependent methyltransferases"/>
    <property type="match status" value="1"/>
</dbReference>
<evidence type="ECO:0000256" key="3">
    <source>
        <dbReference type="ARBA" id="ARBA00022603"/>
    </source>
</evidence>
<protein>
    <submittedName>
        <fullName evidence="8">Class I SAM-dependent methyltransferase</fullName>
    </submittedName>
</protein>
<keyword evidence="5" id="KW-0949">S-adenosyl-L-methionine</keyword>
<dbReference type="InterPro" id="IPR046977">
    <property type="entry name" value="RsmC/RlmG"/>
</dbReference>